<dbReference type="InterPro" id="IPR050950">
    <property type="entry name" value="HTH-type_LysR_regulators"/>
</dbReference>
<comment type="similarity">
    <text evidence="1">Belongs to the LysR transcriptional regulatory family.</text>
</comment>
<evidence type="ECO:0000256" key="2">
    <source>
        <dbReference type="ARBA" id="ARBA00023015"/>
    </source>
</evidence>
<evidence type="ECO:0000256" key="4">
    <source>
        <dbReference type="ARBA" id="ARBA00023163"/>
    </source>
</evidence>
<dbReference type="SUPFAM" id="SSF53850">
    <property type="entry name" value="Periplasmic binding protein-like II"/>
    <property type="match status" value="1"/>
</dbReference>
<keyword evidence="2" id="KW-0805">Transcription regulation</keyword>
<comment type="caution">
    <text evidence="6">The sequence shown here is derived from an EMBL/GenBank/DDBJ whole genome shotgun (WGS) entry which is preliminary data.</text>
</comment>
<keyword evidence="7" id="KW-1185">Reference proteome</keyword>
<accession>A0ABV7W716</accession>
<keyword evidence="3" id="KW-0238">DNA-binding</keyword>
<dbReference type="Pfam" id="PF00126">
    <property type="entry name" value="HTH_1"/>
    <property type="match status" value="1"/>
</dbReference>
<evidence type="ECO:0000313" key="7">
    <source>
        <dbReference type="Proteomes" id="UP001595729"/>
    </source>
</evidence>
<dbReference type="EMBL" id="JBHRXX010000007">
    <property type="protein sequence ID" value="MFC3685539.1"/>
    <property type="molecule type" value="Genomic_DNA"/>
</dbReference>
<gene>
    <name evidence="6" type="ORF">ACFOPI_18200</name>
</gene>
<evidence type="ECO:0000259" key="5">
    <source>
        <dbReference type="PROSITE" id="PS50931"/>
    </source>
</evidence>
<dbReference type="PANTHER" id="PTHR30419">
    <property type="entry name" value="HTH-TYPE TRANSCRIPTIONAL REGULATOR YBHD"/>
    <property type="match status" value="1"/>
</dbReference>
<evidence type="ECO:0000256" key="1">
    <source>
        <dbReference type="ARBA" id="ARBA00009437"/>
    </source>
</evidence>
<dbReference type="RefSeq" id="WP_382176922.1">
    <property type="nucleotide sequence ID" value="NZ_JBHRXX010000007.1"/>
</dbReference>
<dbReference type="Gene3D" id="3.40.190.290">
    <property type="match status" value="1"/>
</dbReference>
<dbReference type="PANTHER" id="PTHR30419:SF30">
    <property type="entry name" value="LYSR FAMILY TRANSCRIPTIONAL REGULATOR"/>
    <property type="match status" value="1"/>
</dbReference>
<feature type="domain" description="HTH lysR-type" evidence="5">
    <location>
        <begin position="13"/>
        <end position="62"/>
    </location>
</feature>
<dbReference type="PROSITE" id="PS50931">
    <property type="entry name" value="HTH_LYSR"/>
    <property type="match status" value="1"/>
</dbReference>
<protein>
    <submittedName>
        <fullName evidence="6">LysR family transcriptional regulator</fullName>
    </submittedName>
</protein>
<keyword evidence="4" id="KW-0804">Transcription</keyword>
<dbReference type="SUPFAM" id="SSF46785">
    <property type="entry name" value="Winged helix' DNA-binding domain"/>
    <property type="match status" value="1"/>
</dbReference>
<dbReference type="InterPro" id="IPR000847">
    <property type="entry name" value="LysR_HTH_N"/>
</dbReference>
<proteinExistence type="inferred from homology"/>
<dbReference type="Proteomes" id="UP001595729">
    <property type="component" value="Unassembled WGS sequence"/>
</dbReference>
<dbReference type="Pfam" id="PF03466">
    <property type="entry name" value="LysR_substrate"/>
    <property type="match status" value="1"/>
</dbReference>
<evidence type="ECO:0000313" key="6">
    <source>
        <dbReference type="EMBL" id="MFC3685539.1"/>
    </source>
</evidence>
<name>A0ABV7W716_9BURK</name>
<dbReference type="InterPro" id="IPR005119">
    <property type="entry name" value="LysR_subst-bd"/>
</dbReference>
<dbReference type="InterPro" id="IPR036390">
    <property type="entry name" value="WH_DNA-bd_sf"/>
</dbReference>
<organism evidence="6 7">
    <name type="scientific">Hydrogenophaga luteola</name>
    <dbReference type="NCBI Taxonomy" id="1591122"/>
    <lineage>
        <taxon>Bacteria</taxon>
        <taxon>Pseudomonadati</taxon>
        <taxon>Pseudomonadota</taxon>
        <taxon>Betaproteobacteria</taxon>
        <taxon>Burkholderiales</taxon>
        <taxon>Comamonadaceae</taxon>
        <taxon>Hydrogenophaga</taxon>
    </lineage>
</organism>
<evidence type="ECO:0000256" key="3">
    <source>
        <dbReference type="ARBA" id="ARBA00023125"/>
    </source>
</evidence>
<sequence length="326" mass="34082">MSSPFLSTMARHFLAVAEARSITDASQALHVAPSAVSRQVALMEAAMGCALFLRQARGMAPNEAGERLLAWLTAVQRESEEVQRQVLGLGPAAAQRLHLACTEGFTTAFMPQLMGRFRDQWPGARLFLRVGDAQQVDQWLQRGEVEVGLRFATRPVEGLRVVASAPSPIVAVCAAGHPLAGRSTLSVADLVAQPLALPEGSSTVRQVLDGACALAGTRYEVACTGNLPSLISLVEQGGLVMLGSRMSVMHALERGSLVALTVAAPAFEQRRVQLLVGDGRAPGGVAQAFLDLAAVALAGYGDGAGGVAPGRLRPAGTPGPRRRGRA</sequence>
<dbReference type="InterPro" id="IPR036388">
    <property type="entry name" value="WH-like_DNA-bd_sf"/>
</dbReference>
<reference evidence="7" key="1">
    <citation type="journal article" date="2019" name="Int. J. Syst. Evol. Microbiol.">
        <title>The Global Catalogue of Microorganisms (GCM) 10K type strain sequencing project: providing services to taxonomists for standard genome sequencing and annotation.</title>
        <authorList>
            <consortium name="The Broad Institute Genomics Platform"/>
            <consortium name="The Broad Institute Genome Sequencing Center for Infectious Disease"/>
            <person name="Wu L."/>
            <person name="Ma J."/>
        </authorList>
    </citation>
    <scope>NUCLEOTIDE SEQUENCE [LARGE SCALE GENOMIC DNA]</scope>
    <source>
        <strain evidence="7">KCTC 42501</strain>
    </source>
</reference>
<dbReference type="Gene3D" id="1.10.10.10">
    <property type="entry name" value="Winged helix-like DNA-binding domain superfamily/Winged helix DNA-binding domain"/>
    <property type="match status" value="1"/>
</dbReference>
<dbReference type="CDD" id="cd05466">
    <property type="entry name" value="PBP2_LTTR_substrate"/>
    <property type="match status" value="1"/>
</dbReference>